<evidence type="ECO:0000313" key="3">
    <source>
        <dbReference type="Proteomes" id="UP000030002"/>
    </source>
</evidence>
<comment type="caution">
    <text evidence="2">The sequence shown here is derived from an EMBL/GenBank/DDBJ whole genome shotgun (WGS) entry which is preliminary data.</text>
</comment>
<feature type="transmembrane region" description="Helical" evidence="1">
    <location>
        <begin position="23"/>
        <end position="41"/>
    </location>
</feature>
<proteinExistence type="predicted"/>
<organism evidence="2 3">
    <name type="scientific">Knoellia sinensis KCTC 19936</name>
    <dbReference type="NCBI Taxonomy" id="1385520"/>
    <lineage>
        <taxon>Bacteria</taxon>
        <taxon>Bacillati</taxon>
        <taxon>Actinomycetota</taxon>
        <taxon>Actinomycetes</taxon>
        <taxon>Micrococcales</taxon>
        <taxon>Intrasporangiaceae</taxon>
        <taxon>Knoellia</taxon>
    </lineage>
</organism>
<keyword evidence="1" id="KW-0472">Membrane</keyword>
<dbReference type="NCBIfam" id="NF041635">
    <property type="entry name" value="STM3941_fam"/>
    <property type="match status" value="1"/>
</dbReference>
<keyword evidence="1" id="KW-0812">Transmembrane</keyword>
<dbReference type="Proteomes" id="UP000030002">
    <property type="component" value="Unassembled WGS sequence"/>
</dbReference>
<dbReference type="STRING" id="1385520.N802_08600"/>
<gene>
    <name evidence="2" type="ORF">N802_08600</name>
</gene>
<evidence type="ECO:0000256" key="1">
    <source>
        <dbReference type="SAM" id="Phobius"/>
    </source>
</evidence>
<keyword evidence="1" id="KW-1133">Transmembrane helix</keyword>
<dbReference type="AlphaFoldDB" id="A0A0A0JA25"/>
<protein>
    <submittedName>
        <fullName evidence="2">Uncharacterized protein</fullName>
    </submittedName>
</protein>
<dbReference type="EMBL" id="AVPJ01000003">
    <property type="protein sequence ID" value="KGN33973.1"/>
    <property type="molecule type" value="Genomic_DNA"/>
</dbReference>
<accession>A0A0A0JA25</accession>
<reference evidence="2 3" key="1">
    <citation type="submission" date="2013-08" db="EMBL/GenBank/DDBJ databases">
        <title>The genome sequence of Knoellia sinensis.</title>
        <authorList>
            <person name="Zhu W."/>
            <person name="Wang G."/>
        </authorList>
    </citation>
    <scope>NUCLEOTIDE SEQUENCE [LARGE SCALE GENOMIC DNA]</scope>
    <source>
        <strain evidence="2 3">KCTC 19936</strain>
    </source>
</reference>
<dbReference type="eggNOG" id="ENOG50318NQ">
    <property type="taxonomic scope" value="Bacteria"/>
</dbReference>
<evidence type="ECO:0000313" key="2">
    <source>
        <dbReference type="EMBL" id="KGN33973.1"/>
    </source>
</evidence>
<name>A0A0A0JA25_9MICO</name>
<feature type="transmembrane region" description="Helical" evidence="1">
    <location>
        <begin position="47"/>
        <end position="68"/>
    </location>
</feature>
<sequence>MGSALVTLGGAESVVIERSRVKTLLALGGCVLFVVGSVAIWRAESPVIGILGLVTFGVFGAYILHALFRSGPGLVVDDEGFTDQSSAGAVGRVLWADVTELGTWSHQGANVLVVGLRNPEDYVARLSAVSRRYARVNLSMMGTPVTIASTGLKTDYDSLFALMNERLERSRLRLDSNPPRT</sequence>
<keyword evidence="3" id="KW-1185">Reference proteome</keyword>
<dbReference type="InterPro" id="IPR048136">
    <property type="entry name" value="STM3941-like"/>
</dbReference>